<evidence type="ECO:0000256" key="1">
    <source>
        <dbReference type="SAM" id="Coils"/>
    </source>
</evidence>
<dbReference type="SUPFAM" id="SSF88659">
    <property type="entry name" value="Sigma3 and sigma4 domains of RNA polymerase sigma factors"/>
    <property type="match status" value="1"/>
</dbReference>
<dbReference type="Pfam" id="PF08281">
    <property type="entry name" value="Sigma70_r4_2"/>
    <property type="match status" value="1"/>
</dbReference>
<dbReference type="GO" id="GO:0006352">
    <property type="term" value="P:DNA-templated transcription initiation"/>
    <property type="evidence" value="ECO:0007669"/>
    <property type="project" value="InterPro"/>
</dbReference>
<feature type="coiled-coil region" evidence="1">
    <location>
        <begin position="7"/>
        <end position="41"/>
    </location>
</feature>
<dbReference type="Gene3D" id="1.20.140.160">
    <property type="match status" value="1"/>
</dbReference>
<reference evidence="3" key="1">
    <citation type="journal article" date="2021" name="PeerJ">
        <title>Extensive microbial diversity within the chicken gut microbiome revealed by metagenomics and culture.</title>
        <authorList>
            <person name="Gilroy R."/>
            <person name="Ravi A."/>
            <person name="Getino M."/>
            <person name="Pursley I."/>
            <person name="Horton D.L."/>
            <person name="Alikhan N.F."/>
            <person name="Baker D."/>
            <person name="Gharbi K."/>
            <person name="Hall N."/>
            <person name="Watson M."/>
            <person name="Adriaenssens E.M."/>
            <person name="Foster-Nyarko E."/>
            <person name="Jarju S."/>
            <person name="Secka A."/>
            <person name="Antonio M."/>
            <person name="Oren A."/>
            <person name="Chaudhuri R.R."/>
            <person name="La Ragione R."/>
            <person name="Hildebrand F."/>
            <person name="Pallen M.J."/>
        </authorList>
    </citation>
    <scope>NUCLEOTIDE SEQUENCE</scope>
    <source>
        <strain evidence="3">CHK174-6876</strain>
    </source>
</reference>
<protein>
    <recommendedName>
        <fullName evidence="2">RNA polymerase sigma factor 70 region 4 type 2 domain-containing protein</fullName>
    </recommendedName>
</protein>
<sequence>MNSFKENKKFLMQYRITQKKIDELEEELSKLDDQTHVQSQKLTGMPSSESLNDYDTLIVHKTSVQDEINRLSIIARKQFKTVLEVILKLNNKDYRDILELYFLYRLTLDDIALKINMSCRNVERLYSQAVKSCR</sequence>
<name>A0A921F7A9_9LACO</name>
<proteinExistence type="predicted"/>
<dbReference type="GO" id="GO:0016987">
    <property type="term" value="F:sigma factor activity"/>
    <property type="evidence" value="ECO:0007669"/>
    <property type="project" value="InterPro"/>
</dbReference>
<keyword evidence="1" id="KW-0175">Coiled coil</keyword>
<organism evidence="3 4">
    <name type="scientific">Ligilactobacillus acidipiscis</name>
    <dbReference type="NCBI Taxonomy" id="89059"/>
    <lineage>
        <taxon>Bacteria</taxon>
        <taxon>Bacillati</taxon>
        <taxon>Bacillota</taxon>
        <taxon>Bacilli</taxon>
        <taxon>Lactobacillales</taxon>
        <taxon>Lactobacillaceae</taxon>
        <taxon>Ligilactobacillus</taxon>
    </lineage>
</organism>
<dbReference type="InterPro" id="IPR013324">
    <property type="entry name" value="RNA_pol_sigma_r3/r4-like"/>
</dbReference>
<dbReference type="EMBL" id="DYXG01000018">
    <property type="protein sequence ID" value="HJE96334.1"/>
    <property type="molecule type" value="Genomic_DNA"/>
</dbReference>
<evidence type="ECO:0000259" key="2">
    <source>
        <dbReference type="Pfam" id="PF08281"/>
    </source>
</evidence>
<reference evidence="3" key="2">
    <citation type="submission" date="2021-09" db="EMBL/GenBank/DDBJ databases">
        <authorList>
            <person name="Gilroy R."/>
        </authorList>
    </citation>
    <scope>NUCLEOTIDE SEQUENCE</scope>
    <source>
        <strain evidence="3">CHK174-6876</strain>
    </source>
</reference>
<feature type="domain" description="RNA polymerase sigma factor 70 region 4 type 2" evidence="2">
    <location>
        <begin position="92"/>
        <end position="133"/>
    </location>
</feature>
<comment type="caution">
    <text evidence="3">The sequence shown here is derived from an EMBL/GenBank/DDBJ whole genome shotgun (WGS) entry which is preliminary data.</text>
</comment>
<dbReference type="GO" id="GO:0003677">
    <property type="term" value="F:DNA binding"/>
    <property type="evidence" value="ECO:0007669"/>
    <property type="project" value="InterPro"/>
</dbReference>
<dbReference type="AlphaFoldDB" id="A0A921F7A9"/>
<accession>A0A921F7A9</accession>
<evidence type="ECO:0000313" key="3">
    <source>
        <dbReference type="EMBL" id="HJE96334.1"/>
    </source>
</evidence>
<evidence type="ECO:0000313" key="4">
    <source>
        <dbReference type="Proteomes" id="UP000707535"/>
    </source>
</evidence>
<dbReference type="Proteomes" id="UP000707535">
    <property type="component" value="Unassembled WGS sequence"/>
</dbReference>
<gene>
    <name evidence="3" type="ORF">K8V00_01820</name>
</gene>
<dbReference type="InterPro" id="IPR013249">
    <property type="entry name" value="RNA_pol_sigma70_r4_t2"/>
</dbReference>